<reference evidence="3" key="1">
    <citation type="journal article" date="2017" name="Genome Biol. Evol.">
        <title>Comparative Genomic Analysis Identifies a Campylobacter Clade Deficient in Selenium Metabolism.</title>
        <authorList>
            <person name="Miller W.G."/>
            <person name="Yee E."/>
            <person name="Lopes B.S."/>
            <person name="Chapman M.H."/>
            <person name="Huynh S."/>
            <person name="Bono J.L."/>
            <person name="Parker C.T."/>
            <person name="Strachan N.J.C."/>
            <person name="Forbes K.J."/>
        </authorList>
    </citation>
    <scope>NUCLEOTIDE SEQUENCE [LARGE SCALE GENOMIC DNA]</scope>
    <source>
        <strain evidence="3">NCTC 13004</strain>
    </source>
</reference>
<dbReference type="KEGG" id="clx:CLAN_1181"/>
<evidence type="ECO:0000256" key="1">
    <source>
        <dbReference type="SAM" id="Phobius"/>
    </source>
</evidence>
<protein>
    <submittedName>
        <fullName evidence="2">Uncharacterized protein</fullName>
    </submittedName>
</protein>
<evidence type="ECO:0000313" key="2">
    <source>
        <dbReference type="EMBL" id="ARQ97906.1"/>
    </source>
</evidence>
<keyword evidence="1" id="KW-0472">Membrane</keyword>
<dbReference type="EMBL" id="CP015578">
    <property type="protein sequence ID" value="ARQ97906.1"/>
    <property type="molecule type" value="Genomic_DNA"/>
</dbReference>
<dbReference type="GeneID" id="46921650"/>
<accession>A0A1X9SNU4</accession>
<keyword evidence="1" id="KW-1133">Transmembrane helix</keyword>
<keyword evidence="1" id="KW-0812">Transmembrane</keyword>
<feature type="transmembrane region" description="Helical" evidence="1">
    <location>
        <begin position="12"/>
        <end position="35"/>
    </location>
</feature>
<proteinExistence type="predicted"/>
<sequence length="175" mass="20690">MRIDRSLDNIDITKLTIFSLIFIIFMLIMVFSIAMPTIDKYKQASEINSEKRINLTKIEQIYNENLAAYESLKSEHQRALNVLKNSFNEMKFISMAGKYFSNVYLSRPTILNDDPRYIINQVRVSAKIKNPQNLYDFIEDLKNYDSLINVNFPIEMKSKDDYIETSFVIKIYQER</sequence>
<dbReference type="RefSeq" id="WP_100590820.1">
    <property type="nucleotide sequence ID" value="NZ_CP015578.1"/>
</dbReference>
<name>A0A1X9SNU4_9BACT</name>
<organism evidence="2 3">
    <name type="scientific">Campylobacter lanienae NCTC 13004</name>
    <dbReference type="NCBI Taxonomy" id="1031753"/>
    <lineage>
        <taxon>Bacteria</taxon>
        <taxon>Pseudomonadati</taxon>
        <taxon>Campylobacterota</taxon>
        <taxon>Epsilonproteobacteria</taxon>
        <taxon>Campylobacterales</taxon>
        <taxon>Campylobacteraceae</taxon>
        <taxon>Campylobacter</taxon>
    </lineage>
</organism>
<dbReference type="AlphaFoldDB" id="A0A1X9SNU4"/>
<reference evidence="3" key="2">
    <citation type="journal article" date="2017" name="Genome Biol. Evol.">
        <title>Comparative genomic analysis identifies a Campylobacter clade deficient in selenium metabolism.</title>
        <authorList>
            <person name="Miller W.G."/>
            <person name="Yee E."/>
            <person name="Lopes B.S."/>
            <person name="Chapman M.H."/>
            <person name="Huynh S."/>
            <person name="Bono J.L."/>
            <person name="Parker C.T."/>
            <person name="Strachan N.J.C."/>
            <person name="Forbes K.J."/>
        </authorList>
    </citation>
    <scope>NUCLEOTIDE SEQUENCE [LARGE SCALE GENOMIC DNA]</scope>
    <source>
        <strain evidence="3">NCTC 13004</strain>
    </source>
</reference>
<dbReference type="Proteomes" id="UP000202031">
    <property type="component" value="Chromosome"/>
</dbReference>
<evidence type="ECO:0000313" key="3">
    <source>
        <dbReference type="Proteomes" id="UP000202031"/>
    </source>
</evidence>
<gene>
    <name evidence="2" type="ORF">CLAN_1181</name>
</gene>